<dbReference type="AlphaFoldDB" id="A0A183LVI2"/>
<protein>
    <submittedName>
        <fullName evidence="1">Uncharacterized protein</fullName>
    </submittedName>
</protein>
<evidence type="ECO:0000313" key="2">
    <source>
        <dbReference type="Proteomes" id="UP000277204"/>
    </source>
</evidence>
<dbReference type="EMBL" id="UZAI01003232">
    <property type="protein sequence ID" value="VDO78168.1"/>
    <property type="molecule type" value="Genomic_DNA"/>
</dbReference>
<dbReference type="Proteomes" id="UP000277204">
    <property type="component" value="Unassembled WGS sequence"/>
</dbReference>
<sequence>MCVIVLLLLLLLLRFMQLFCWSTTTDPLECKSAFRSFRFELGNGRRLGDVIEREPVAPDEVRFDLGVVCV</sequence>
<evidence type="ECO:0000313" key="1">
    <source>
        <dbReference type="EMBL" id="VDO78168.1"/>
    </source>
</evidence>
<accession>A0A183LVI2</accession>
<gene>
    <name evidence="1" type="ORF">SMRZ_LOCUS7807</name>
</gene>
<keyword evidence="2" id="KW-1185">Reference proteome</keyword>
<name>A0A183LVI2_9TREM</name>
<proteinExistence type="predicted"/>
<reference evidence="1 2" key="1">
    <citation type="submission" date="2018-11" db="EMBL/GenBank/DDBJ databases">
        <authorList>
            <consortium name="Pathogen Informatics"/>
        </authorList>
    </citation>
    <scope>NUCLEOTIDE SEQUENCE [LARGE SCALE GENOMIC DNA]</scope>
    <source>
        <strain evidence="1 2">Zambia</strain>
    </source>
</reference>
<organism evidence="1 2">
    <name type="scientific">Schistosoma margrebowiei</name>
    <dbReference type="NCBI Taxonomy" id="48269"/>
    <lineage>
        <taxon>Eukaryota</taxon>
        <taxon>Metazoa</taxon>
        <taxon>Spiralia</taxon>
        <taxon>Lophotrochozoa</taxon>
        <taxon>Platyhelminthes</taxon>
        <taxon>Trematoda</taxon>
        <taxon>Digenea</taxon>
        <taxon>Strigeidida</taxon>
        <taxon>Schistosomatoidea</taxon>
        <taxon>Schistosomatidae</taxon>
        <taxon>Schistosoma</taxon>
    </lineage>
</organism>